<evidence type="ECO:0000256" key="3">
    <source>
        <dbReference type="ARBA" id="ARBA00013017"/>
    </source>
</evidence>
<proteinExistence type="inferred from homology"/>
<comment type="catalytic activity">
    <reaction evidence="12">
        <text>a hydroperoxide + [thioredoxin]-dithiol = an alcohol + [thioredoxin]-disulfide + H2O</text>
        <dbReference type="Rhea" id="RHEA:62620"/>
        <dbReference type="Rhea" id="RHEA-COMP:10698"/>
        <dbReference type="Rhea" id="RHEA-COMP:10700"/>
        <dbReference type="ChEBI" id="CHEBI:15377"/>
        <dbReference type="ChEBI" id="CHEBI:29950"/>
        <dbReference type="ChEBI" id="CHEBI:30879"/>
        <dbReference type="ChEBI" id="CHEBI:35924"/>
        <dbReference type="ChEBI" id="CHEBI:50058"/>
        <dbReference type="EC" id="1.11.1.24"/>
    </reaction>
</comment>
<reference evidence="15 16" key="1">
    <citation type="submission" date="2017-06" db="EMBL/GenBank/DDBJ databases">
        <authorList>
            <person name="Kim H.J."/>
            <person name="Triplett B.A."/>
        </authorList>
    </citation>
    <scope>NUCLEOTIDE SEQUENCE [LARGE SCALE GENOMIC DNA]</scope>
    <source>
        <strain evidence="15">FRACA_ARgP5</strain>
    </source>
</reference>
<evidence type="ECO:0000313" key="16">
    <source>
        <dbReference type="Proteomes" id="UP000234331"/>
    </source>
</evidence>
<dbReference type="GO" id="GO:0034599">
    <property type="term" value="P:cellular response to oxidative stress"/>
    <property type="evidence" value="ECO:0007669"/>
    <property type="project" value="TreeGrafter"/>
</dbReference>
<comment type="similarity">
    <text evidence="10">Belongs to the peroxiredoxin family. BCP/PrxQ subfamily.</text>
</comment>
<dbReference type="InterPro" id="IPR013766">
    <property type="entry name" value="Thioredoxin_domain"/>
</dbReference>
<dbReference type="InterPro" id="IPR000866">
    <property type="entry name" value="AhpC/TSA"/>
</dbReference>
<dbReference type="GO" id="GO:0045454">
    <property type="term" value="P:cell redox homeostasis"/>
    <property type="evidence" value="ECO:0007669"/>
    <property type="project" value="TreeGrafter"/>
</dbReference>
<dbReference type="GO" id="GO:0008379">
    <property type="term" value="F:thioredoxin peroxidase activity"/>
    <property type="evidence" value="ECO:0007669"/>
    <property type="project" value="TreeGrafter"/>
</dbReference>
<dbReference type="InterPro" id="IPR050924">
    <property type="entry name" value="Peroxiredoxin_BCP/PrxQ"/>
</dbReference>
<evidence type="ECO:0000256" key="8">
    <source>
        <dbReference type="ARBA" id="ARBA00023284"/>
    </source>
</evidence>
<dbReference type="SUPFAM" id="SSF52833">
    <property type="entry name" value="Thioredoxin-like"/>
    <property type="match status" value="1"/>
</dbReference>
<evidence type="ECO:0000256" key="10">
    <source>
        <dbReference type="ARBA" id="ARBA00038489"/>
    </source>
</evidence>
<dbReference type="GO" id="GO:0005737">
    <property type="term" value="C:cytoplasm"/>
    <property type="evidence" value="ECO:0007669"/>
    <property type="project" value="TreeGrafter"/>
</dbReference>
<comment type="subunit">
    <text evidence="2">Monomer.</text>
</comment>
<name>A0A2I2KV69_9ACTN</name>
<dbReference type="PROSITE" id="PS51352">
    <property type="entry name" value="THIOREDOXIN_2"/>
    <property type="match status" value="1"/>
</dbReference>
<evidence type="ECO:0000256" key="6">
    <source>
        <dbReference type="ARBA" id="ARBA00023002"/>
    </source>
</evidence>
<accession>A0A2I2KV69</accession>
<dbReference type="InterPro" id="IPR024706">
    <property type="entry name" value="Peroxiredoxin_AhpC-typ"/>
</dbReference>
<evidence type="ECO:0000256" key="5">
    <source>
        <dbReference type="ARBA" id="ARBA00022862"/>
    </source>
</evidence>
<feature type="domain" description="Thioredoxin" evidence="14">
    <location>
        <begin position="5"/>
        <end position="153"/>
    </location>
</feature>
<dbReference type="Gene3D" id="3.40.30.10">
    <property type="entry name" value="Glutaredoxin"/>
    <property type="match status" value="1"/>
</dbReference>
<dbReference type="Proteomes" id="UP000234331">
    <property type="component" value="Unassembled WGS sequence"/>
</dbReference>
<keyword evidence="7" id="KW-1015">Disulfide bond</keyword>
<keyword evidence="8" id="KW-0676">Redox-active center</keyword>
<dbReference type="PIRSF" id="PIRSF000239">
    <property type="entry name" value="AHPC"/>
    <property type="match status" value="1"/>
</dbReference>
<dbReference type="EMBL" id="FZMO01000276">
    <property type="protein sequence ID" value="SNQ49569.1"/>
    <property type="molecule type" value="Genomic_DNA"/>
</dbReference>
<dbReference type="PANTHER" id="PTHR42801">
    <property type="entry name" value="THIOREDOXIN-DEPENDENT PEROXIDE REDUCTASE"/>
    <property type="match status" value="1"/>
</dbReference>
<evidence type="ECO:0000256" key="2">
    <source>
        <dbReference type="ARBA" id="ARBA00011245"/>
    </source>
</evidence>
<sequence length="154" mass="16294">MSIAVNVGDTVGDLTGVDETGAELRFADLLAKGPLVVFFYPAAMTYGCTKESCHFRDLAGEFADAGASIVGVSADDVAKQAQFSAKHSLGFPLVADTDRSIAEAFGVRRKRGPNKRSTFVVGGDRTVLARIDSEFAMGRHANQALETLRAGRPA</sequence>
<dbReference type="AlphaFoldDB" id="A0A2I2KV69"/>
<evidence type="ECO:0000256" key="13">
    <source>
        <dbReference type="PIRSR" id="PIRSR000239-1"/>
    </source>
</evidence>
<evidence type="ECO:0000313" key="15">
    <source>
        <dbReference type="EMBL" id="SNQ49569.1"/>
    </source>
</evidence>
<feature type="active site" description="Cysteine sulfenic acid (-SOH) intermediate; for peroxidase activity" evidence="13">
    <location>
        <position position="48"/>
    </location>
</feature>
<evidence type="ECO:0000259" key="14">
    <source>
        <dbReference type="PROSITE" id="PS51352"/>
    </source>
</evidence>
<dbReference type="EC" id="1.11.1.24" evidence="3"/>
<evidence type="ECO:0000256" key="12">
    <source>
        <dbReference type="ARBA" id="ARBA00049091"/>
    </source>
</evidence>
<comment type="function">
    <text evidence="1">Thiol-specific peroxidase that catalyzes the reduction of hydrogen peroxide and organic hydroperoxides to water and alcohols, respectively. Plays a role in cell protection against oxidative stress by detoxifying peroxides and as sensor of hydrogen peroxide-mediated signaling events.</text>
</comment>
<dbReference type="InterPro" id="IPR036249">
    <property type="entry name" value="Thioredoxin-like_sf"/>
</dbReference>
<dbReference type="CDD" id="cd03017">
    <property type="entry name" value="PRX_BCP"/>
    <property type="match status" value="1"/>
</dbReference>
<evidence type="ECO:0000256" key="4">
    <source>
        <dbReference type="ARBA" id="ARBA00022559"/>
    </source>
</evidence>
<evidence type="ECO:0000256" key="11">
    <source>
        <dbReference type="ARBA" id="ARBA00041373"/>
    </source>
</evidence>
<evidence type="ECO:0000256" key="1">
    <source>
        <dbReference type="ARBA" id="ARBA00003330"/>
    </source>
</evidence>
<organism evidence="15 16">
    <name type="scientific">Frankia canadensis</name>
    <dbReference type="NCBI Taxonomy" id="1836972"/>
    <lineage>
        <taxon>Bacteria</taxon>
        <taxon>Bacillati</taxon>
        <taxon>Actinomycetota</taxon>
        <taxon>Actinomycetes</taxon>
        <taxon>Frankiales</taxon>
        <taxon>Frankiaceae</taxon>
        <taxon>Frankia</taxon>
    </lineage>
</organism>
<evidence type="ECO:0000256" key="9">
    <source>
        <dbReference type="ARBA" id="ARBA00032824"/>
    </source>
</evidence>
<dbReference type="Pfam" id="PF00578">
    <property type="entry name" value="AhpC-TSA"/>
    <property type="match status" value="1"/>
</dbReference>
<dbReference type="PANTHER" id="PTHR42801:SF8">
    <property type="entry name" value="PEROXIREDOXIN RV1608C-RELATED"/>
    <property type="match status" value="1"/>
</dbReference>
<protein>
    <recommendedName>
        <fullName evidence="3">thioredoxin-dependent peroxiredoxin</fullName>
        <ecNumber evidence="3">1.11.1.24</ecNumber>
    </recommendedName>
    <alternativeName>
        <fullName evidence="11">Bacterioferritin comigratory protein</fullName>
    </alternativeName>
    <alternativeName>
        <fullName evidence="9">Thioredoxin peroxidase</fullName>
    </alternativeName>
</protein>
<evidence type="ECO:0000256" key="7">
    <source>
        <dbReference type="ARBA" id="ARBA00023157"/>
    </source>
</evidence>
<keyword evidence="5" id="KW-0049">Antioxidant</keyword>
<gene>
    <name evidence="15" type="primary">bcpB</name>
    <name evidence="15" type="ORF">FRACA_3470005</name>
</gene>
<keyword evidence="4 15" id="KW-0575">Peroxidase</keyword>
<keyword evidence="16" id="KW-1185">Reference proteome</keyword>
<keyword evidence="6 15" id="KW-0560">Oxidoreductase</keyword>